<dbReference type="Gene3D" id="3.30.70.890">
    <property type="entry name" value="GHMP kinase, C-terminal domain"/>
    <property type="match status" value="1"/>
</dbReference>
<feature type="domain" description="GHMP kinase N-terminal" evidence="8">
    <location>
        <begin position="102"/>
        <end position="188"/>
    </location>
</feature>
<dbReference type="GO" id="GO:0004335">
    <property type="term" value="F:galactokinase activity"/>
    <property type="evidence" value="ECO:0007669"/>
    <property type="project" value="UniProtKB-EC"/>
</dbReference>
<keyword evidence="2 11" id="KW-0808">Transferase</keyword>
<keyword evidence="6" id="KW-0299">Galactose metabolism</keyword>
<dbReference type="NCBIfam" id="TIGR00131">
    <property type="entry name" value="gal_kin"/>
    <property type="match status" value="1"/>
</dbReference>
<keyword evidence="3" id="KW-0547">Nucleotide-binding</keyword>
<keyword evidence="5" id="KW-0067">ATP-binding</keyword>
<evidence type="ECO:0000256" key="6">
    <source>
        <dbReference type="ARBA" id="ARBA00023144"/>
    </source>
</evidence>
<reference evidence="12" key="1">
    <citation type="journal article" date="2019" name="Int. J. Syst. Evol. Microbiol.">
        <title>The Global Catalogue of Microorganisms (GCM) 10K type strain sequencing project: providing services to taxonomists for standard genome sequencing and annotation.</title>
        <authorList>
            <consortium name="The Broad Institute Genomics Platform"/>
            <consortium name="The Broad Institute Genome Sequencing Center for Infectious Disease"/>
            <person name="Wu L."/>
            <person name="Ma J."/>
        </authorList>
    </citation>
    <scope>NUCLEOTIDE SEQUENCE [LARGE SCALE GENOMIC DNA]</scope>
    <source>
        <strain evidence="12">IBRC 10765</strain>
    </source>
</reference>
<evidence type="ECO:0000256" key="7">
    <source>
        <dbReference type="NCBIfam" id="TIGR00131"/>
    </source>
</evidence>
<dbReference type="InterPro" id="IPR036554">
    <property type="entry name" value="GHMP_kinase_C_sf"/>
</dbReference>
<evidence type="ECO:0000313" key="11">
    <source>
        <dbReference type="EMBL" id="MFC3852004.1"/>
    </source>
</evidence>
<dbReference type="InterPro" id="IPR019539">
    <property type="entry name" value="GalKase_N"/>
</dbReference>
<dbReference type="InterPro" id="IPR006204">
    <property type="entry name" value="GHMP_kinase_N_dom"/>
</dbReference>
<evidence type="ECO:0000259" key="8">
    <source>
        <dbReference type="Pfam" id="PF00288"/>
    </source>
</evidence>
<dbReference type="Pfam" id="PF10509">
    <property type="entry name" value="GalKase_gal_bdg"/>
    <property type="match status" value="1"/>
</dbReference>
<dbReference type="Proteomes" id="UP001595617">
    <property type="component" value="Unassembled WGS sequence"/>
</dbReference>
<name>A0ABV7ZVN4_9GAMM</name>
<dbReference type="PANTHER" id="PTHR10457">
    <property type="entry name" value="MEVALONATE KINASE/GALACTOKINASE"/>
    <property type="match status" value="1"/>
</dbReference>
<dbReference type="InterPro" id="IPR013750">
    <property type="entry name" value="GHMP_kinase_C_dom"/>
</dbReference>
<dbReference type="InterPro" id="IPR000705">
    <property type="entry name" value="Galactokinase"/>
</dbReference>
<dbReference type="EC" id="2.7.1.6" evidence="7"/>
<feature type="domain" description="Galactokinase N-terminal" evidence="10">
    <location>
        <begin position="12"/>
        <end position="59"/>
    </location>
</feature>
<dbReference type="PRINTS" id="PR00473">
    <property type="entry name" value="GALCTOKINASE"/>
</dbReference>
<keyword evidence="4" id="KW-0418">Kinase</keyword>
<dbReference type="SUPFAM" id="SSF55060">
    <property type="entry name" value="GHMP Kinase, C-terminal domain"/>
    <property type="match status" value="1"/>
</dbReference>
<dbReference type="SUPFAM" id="SSF54211">
    <property type="entry name" value="Ribosomal protein S5 domain 2-like"/>
    <property type="match status" value="1"/>
</dbReference>
<keyword evidence="12" id="KW-1185">Reference proteome</keyword>
<dbReference type="PANTHER" id="PTHR10457:SF7">
    <property type="entry name" value="GALACTOKINASE-RELATED"/>
    <property type="match status" value="1"/>
</dbReference>
<dbReference type="PROSITE" id="PS00106">
    <property type="entry name" value="GALACTOKINASE"/>
    <property type="match status" value="1"/>
</dbReference>
<evidence type="ECO:0000256" key="2">
    <source>
        <dbReference type="ARBA" id="ARBA00022679"/>
    </source>
</evidence>
<evidence type="ECO:0000256" key="1">
    <source>
        <dbReference type="ARBA" id="ARBA00006566"/>
    </source>
</evidence>
<gene>
    <name evidence="11" type="primary">galK</name>
    <name evidence="11" type="ORF">ACFOOG_04070</name>
</gene>
<dbReference type="Pfam" id="PF00288">
    <property type="entry name" value="GHMP_kinases_N"/>
    <property type="match status" value="1"/>
</dbReference>
<evidence type="ECO:0000256" key="4">
    <source>
        <dbReference type="ARBA" id="ARBA00022777"/>
    </source>
</evidence>
<accession>A0ABV7ZVN4</accession>
<organism evidence="11 12">
    <name type="scientific">Saccharospirillum mangrovi</name>
    <dbReference type="NCBI Taxonomy" id="2161747"/>
    <lineage>
        <taxon>Bacteria</taxon>
        <taxon>Pseudomonadati</taxon>
        <taxon>Pseudomonadota</taxon>
        <taxon>Gammaproteobacteria</taxon>
        <taxon>Oceanospirillales</taxon>
        <taxon>Saccharospirillaceae</taxon>
        <taxon>Saccharospirillum</taxon>
    </lineage>
</organism>
<sequence>MNALTQADVQAHFQAAFGHVPEILVQAPGRVNVIGEHTDYNLGFVLPAAINYGTWIACSGSTGSGVASRQLTVVAQDFSAQRVTVDLDAEPVRDTAAPWADYVRGVVQQLRRRNFNLTGGELLVTGNVPSGAGLSSSASFEIALIRALLALSGEQIDPADAARVGQAAENEFVGIACGIMDQLVSALGQKNSALLIDCANLHTTPVRMPDDWGILIVHSGVRRGLVESAYNQRRQECEAVAKHFAAYSLRDVALPDLLAAEAQLDATAFRRARHVLTENARTLVAADAMKQGELAVIQRVMGESHASMRTDFDITTPAIDQLVSIMQDAAHGQAGVRMTGGGFGGCVVALGRQSVLPTLARAVEQQYQTLTGCTPTIIPALPSDGAFVQPPLTVTAALAHS</sequence>
<protein>
    <recommendedName>
        <fullName evidence="7">Galactokinase</fullName>
        <ecNumber evidence="7">2.7.1.6</ecNumber>
    </recommendedName>
</protein>
<dbReference type="PRINTS" id="PR00959">
    <property type="entry name" value="MEVGALKINASE"/>
</dbReference>
<comment type="similarity">
    <text evidence="1">Belongs to the GHMP kinase family. GalK subfamily.</text>
</comment>
<dbReference type="EMBL" id="JBHRYR010000002">
    <property type="protein sequence ID" value="MFC3852004.1"/>
    <property type="molecule type" value="Genomic_DNA"/>
</dbReference>
<dbReference type="InterPro" id="IPR006206">
    <property type="entry name" value="Mevalonate/galactokinase"/>
</dbReference>
<feature type="domain" description="GHMP kinase C-terminal" evidence="9">
    <location>
        <begin position="286"/>
        <end position="367"/>
    </location>
</feature>
<evidence type="ECO:0000313" key="12">
    <source>
        <dbReference type="Proteomes" id="UP001595617"/>
    </source>
</evidence>
<comment type="caution">
    <text evidence="11">The sequence shown here is derived from an EMBL/GenBank/DDBJ whole genome shotgun (WGS) entry which is preliminary data.</text>
</comment>
<evidence type="ECO:0000256" key="3">
    <source>
        <dbReference type="ARBA" id="ARBA00022741"/>
    </source>
</evidence>
<keyword evidence="6" id="KW-0119">Carbohydrate metabolism</keyword>
<dbReference type="PROSITE" id="PS00627">
    <property type="entry name" value="GHMP_KINASES_ATP"/>
    <property type="match status" value="1"/>
</dbReference>
<dbReference type="RefSeq" id="WP_380693646.1">
    <property type="nucleotide sequence ID" value="NZ_JBHRYR010000002.1"/>
</dbReference>
<dbReference type="InterPro" id="IPR006203">
    <property type="entry name" value="GHMP_knse_ATP-bd_CS"/>
</dbReference>
<evidence type="ECO:0000259" key="10">
    <source>
        <dbReference type="Pfam" id="PF10509"/>
    </source>
</evidence>
<dbReference type="InterPro" id="IPR019741">
    <property type="entry name" value="Galactokinase_CS"/>
</dbReference>
<evidence type="ECO:0000256" key="5">
    <source>
        <dbReference type="ARBA" id="ARBA00022840"/>
    </source>
</evidence>
<dbReference type="InterPro" id="IPR020568">
    <property type="entry name" value="Ribosomal_Su5_D2-typ_SF"/>
</dbReference>
<dbReference type="PIRSF" id="PIRSF000530">
    <property type="entry name" value="Galactokinase"/>
    <property type="match status" value="1"/>
</dbReference>
<proteinExistence type="inferred from homology"/>
<dbReference type="Pfam" id="PF08544">
    <property type="entry name" value="GHMP_kinases_C"/>
    <property type="match status" value="1"/>
</dbReference>
<dbReference type="Gene3D" id="3.30.230.10">
    <property type="match status" value="1"/>
</dbReference>
<dbReference type="InterPro" id="IPR014721">
    <property type="entry name" value="Ribsml_uS5_D2-typ_fold_subgr"/>
</dbReference>
<evidence type="ECO:0000259" key="9">
    <source>
        <dbReference type="Pfam" id="PF08544"/>
    </source>
</evidence>